<feature type="transmembrane region" description="Helical" evidence="1">
    <location>
        <begin position="209"/>
        <end position="226"/>
    </location>
</feature>
<protein>
    <recommendedName>
        <fullName evidence="4">DUF1275 domain protein</fullName>
    </recommendedName>
</protein>
<feature type="transmembrane region" description="Helical" evidence="1">
    <location>
        <begin position="91"/>
        <end position="112"/>
    </location>
</feature>
<keyword evidence="1" id="KW-0472">Membrane</keyword>
<dbReference type="InterPro" id="IPR010699">
    <property type="entry name" value="DUF1275"/>
</dbReference>
<evidence type="ECO:0000313" key="2">
    <source>
        <dbReference type="EMBL" id="CAF9941194.1"/>
    </source>
</evidence>
<proteinExistence type="predicted"/>
<evidence type="ECO:0000256" key="1">
    <source>
        <dbReference type="SAM" id="Phobius"/>
    </source>
</evidence>
<feature type="transmembrane region" description="Helical" evidence="1">
    <location>
        <begin position="232"/>
        <end position="253"/>
    </location>
</feature>
<name>A0A8H3PIN4_9LECA</name>
<organism evidence="2 3">
    <name type="scientific">Heterodermia speciosa</name>
    <dbReference type="NCBI Taxonomy" id="116794"/>
    <lineage>
        <taxon>Eukaryota</taxon>
        <taxon>Fungi</taxon>
        <taxon>Dikarya</taxon>
        <taxon>Ascomycota</taxon>
        <taxon>Pezizomycotina</taxon>
        <taxon>Lecanoromycetes</taxon>
        <taxon>OSLEUM clade</taxon>
        <taxon>Lecanoromycetidae</taxon>
        <taxon>Caliciales</taxon>
        <taxon>Physciaceae</taxon>
        <taxon>Heterodermia</taxon>
    </lineage>
</organism>
<dbReference type="PANTHER" id="PTHR37488">
    <property type="entry name" value="DUF1275 DOMAIN-CONTAINING PROTEIN"/>
    <property type="match status" value="1"/>
</dbReference>
<dbReference type="PANTHER" id="PTHR37488:SF7">
    <property type="entry name" value="DUF1275 DOMAIN PROTEIN"/>
    <property type="match status" value="1"/>
</dbReference>
<keyword evidence="3" id="KW-1185">Reference proteome</keyword>
<gene>
    <name evidence="2" type="ORF">HETSPECPRED_002893</name>
</gene>
<dbReference type="Pfam" id="PF06912">
    <property type="entry name" value="DUF1275"/>
    <property type="match status" value="1"/>
</dbReference>
<keyword evidence="1" id="KW-1133">Transmembrane helix</keyword>
<comment type="caution">
    <text evidence="2">The sequence shown here is derived from an EMBL/GenBank/DDBJ whole genome shotgun (WGS) entry which is preliminary data.</text>
</comment>
<feature type="transmembrane region" description="Helical" evidence="1">
    <location>
        <begin position="124"/>
        <end position="143"/>
    </location>
</feature>
<reference evidence="2" key="1">
    <citation type="submission" date="2021-03" db="EMBL/GenBank/DDBJ databases">
        <authorList>
            <person name="Tagirdzhanova G."/>
        </authorList>
    </citation>
    <scope>NUCLEOTIDE SEQUENCE</scope>
</reference>
<evidence type="ECO:0000313" key="3">
    <source>
        <dbReference type="Proteomes" id="UP000664521"/>
    </source>
</evidence>
<feature type="transmembrane region" description="Helical" evidence="1">
    <location>
        <begin position="31"/>
        <end position="50"/>
    </location>
</feature>
<dbReference type="EMBL" id="CAJPDS010000179">
    <property type="protein sequence ID" value="CAF9941194.1"/>
    <property type="molecule type" value="Genomic_DNA"/>
</dbReference>
<dbReference type="OrthoDB" id="5288586at2759"/>
<accession>A0A8H3PIN4</accession>
<keyword evidence="1" id="KW-0812">Transmembrane</keyword>
<dbReference type="Proteomes" id="UP000664521">
    <property type="component" value="Unassembled WGS sequence"/>
</dbReference>
<evidence type="ECO:0008006" key="4">
    <source>
        <dbReference type="Google" id="ProtNLM"/>
    </source>
</evidence>
<sequence>MDSVPAEQTPLLGQKKVGSSGRARRYLTQNIRIDNAYIPLLLCCFLTGLIDAGSYSAWSVFMGMQTGNTIFLALGTANLPPGSDSLKWARSGISILSLVLGSFITGHIYTAVGPLRRLTLTLSFLLQAICIAIAALLVQTGVVPESAAENKMVLIAIPFLAVQSGAQVVTAKSLGFNEVPTTVLTSVYNDLASDSRLLAWKNPKRDRRVGAAVMLLLGGISAGWLLKASNDFTAVLWMGAAMKLLLSFSWLLFRADVDT</sequence>
<dbReference type="AlphaFoldDB" id="A0A8H3PIN4"/>